<feature type="transmembrane region" description="Helical" evidence="7">
    <location>
        <begin position="790"/>
        <end position="812"/>
    </location>
</feature>
<keyword evidence="2" id="KW-1003">Cell membrane</keyword>
<evidence type="ECO:0000259" key="9">
    <source>
        <dbReference type="Pfam" id="PF12704"/>
    </source>
</evidence>
<feature type="coiled-coil region" evidence="6">
    <location>
        <begin position="261"/>
        <end position="387"/>
    </location>
</feature>
<dbReference type="Pfam" id="PF12704">
    <property type="entry name" value="MacB_PCD"/>
    <property type="match status" value="2"/>
</dbReference>
<feature type="domain" description="MacB-like periplasmic core" evidence="9">
    <location>
        <begin position="878"/>
        <end position="1070"/>
    </location>
</feature>
<evidence type="ECO:0000256" key="1">
    <source>
        <dbReference type="ARBA" id="ARBA00004651"/>
    </source>
</evidence>
<dbReference type="InterPro" id="IPR025857">
    <property type="entry name" value="MacB_PCD"/>
</dbReference>
<feature type="transmembrane region" description="Helical" evidence="7">
    <location>
        <begin position="1160"/>
        <end position="1180"/>
    </location>
</feature>
<organism evidence="10 11">
    <name type="scientific">Ruthenibacterium lactatiformans</name>
    <dbReference type="NCBI Taxonomy" id="1550024"/>
    <lineage>
        <taxon>Bacteria</taxon>
        <taxon>Bacillati</taxon>
        <taxon>Bacillota</taxon>
        <taxon>Clostridia</taxon>
        <taxon>Eubacteriales</taxon>
        <taxon>Oscillospiraceae</taxon>
        <taxon>Ruthenibacterium</taxon>
    </lineage>
</organism>
<evidence type="ECO:0000313" key="10">
    <source>
        <dbReference type="EMBL" id="KUE76242.1"/>
    </source>
</evidence>
<evidence type="ECO:0000256" key="2">
    <source>
        <dbReference type="ARBA" id="ARBA00022475"/>
    </source>
</evidence>
<dbReference type="AlphaFoldDB" id="A0A0W7TQW7"/>
<keyword evidence="5 7" id="KW-0472">Membrane</keyword>
<dbReference type="InterPro" id="IPR038766">
    <property type="entry name" value="Membrane_comp_ABC_pdt"/>
</dbReference>
<feature type="domain" description="ABC3 transporter permease C-terminal" evidence="8">
    <location>
        <begin position="708"/>
        <end position="816"/>
    </location>
</feature>
<feature type="coiled-coil region" evidence="6">
    <location>
        <begin position="490"/>
        <end position="517"/>
    </location>
</feature>
<dbReference type="Pfam" id="PF02687">
    <property type="entry name" value="FtsX"/>
    <property type="match status" value="2"/>
</dbReference>
<dbReference type="SUPFAM" id="SSF57997">
    <property type="entry name" value="Tropomyosin"/>
    <property type="match status" value="1"/>
</dbReference>
<dbReference type="RefSeq" id="WP_058723232.1">
    <property type="nucleotide sequence ID" value="NZ_LMUA01000011.1"/>
</dbReference>
<feature type="domain" description="MacB-like periplasmic core" evidence="9">
    <location>
        <begin position="24"/>
        <end position="242"/>
    </location>
</feature>
<feature type="transmembrane region" description="Helical" evidence="7">
    <location>
        <begin position="753"/>
        <end position="784"/>
    </location>
</feature>
<evidence type="ECO:0000256" key="4">
    <source>
        <dbReference type="ARBA" id="ARBA00022989"/>
    </source>
</evidence>
<evidence type="ECO:0000256" key="7">
    <source>
        <dbReference type="SAM" id="Phobius"/>
    </source>
</evidence>
<protein>
    <submittedName>
        <fullName evidence="10">Uncharacterized protein</fullName>
    </submittedName>
</protein>
<feature type="transmembrane region" description="Helical" evidence="7">
    <location>
        <begin position="20"/>
        <end position="40"/>
    </location>
</feature>
<accession>A0A0W7TQW7</accession>
<evidence type="ECO:0000256" key="5">
    <source>
        <dbReference type="ARBA" id="ARBA00023136"/>
    </source>
</evidence>
<dbReference type="PANTHER" id="PTHR30287:SF1">
    <property type="entry name" value="INNER MEMBRANE PROTEIN"/>
    <property type="match status" value="1"/>
</dbReference>
<dbReference type="Proteomes" id="UP000053433">
    <property type="component" value="Unassembled WGS sequence"/>
</dbReference>
<feature type="transmembrane region" description="Helical" evidence="7">
    <location>
        <begin position="1105"/>
        <end position="1125"/>
    </location>
</feature>
<evidence type="ECO:0000256" key="6">
    <source>
        <dbReference type="SAM" id="Coils"/>
    </source>
</evidence>
<evidence type="ECO:0000259" key="8">
    <source>
        <dbReference type="Pfam" id="PF02687"/>
    </source>
</evidence>
<feature type="transmembrane region" description="Helical" evidence="7">
    <location>
        <begin position="874"/>
        <end position="894"/>
    </location>
</feature>
<gene>
    <name evidence="10" type="ORF">ASJ35_09660</name>
</gene>
<sequence length="1235" mass="133241">MKKTYRKVVLRTMKGTFSRFIAIAAIVALGVGLLSGLMAMPIDMRTTIDEYFDRQNMHDLRIVSPLGLTDDDVAAIAAVDGVDEVMPAYMTDMFVDAGEKKNIVTRIHSLPTGQIEEKEPENYLNRLDVVEGRLPIQRNECVLVEGNVIDGTGPLSVGNTLTIAATNGDVSGTLADTEFKIVGIVRTSYYFSVDRESATIGDGIVALKMYVGEESFSQEAYSEIFATVAGAQALDSASDEYQAAVDAVADRVEAVSGARCTARYNEVKTDTEQKLADARQELEDAKAEAAEKLSDAEEQLDEGRAELEDAQAQLDSAKNQIASGEKELQANKESLPGTLTQKQQELAAGQAALIDAKAQIEENEALLNDKKQELADAKAQLAAAKQLVETLEPTVAEGEARLPELAAALPALREAAAAAQETYDAAAAAADLSGKQAAYEAAQSRANTAQSERDAAQAQVDAGMSAAGCATEDEWLATEPVAAKAAIDARDAAQVELDTANTALNAAQAEYSAAQTAVAPAKAALDTANAQLASAQAAYDTSSAALAAARTQLDTAKAQITEAEPQIAEGEKQLADGQQQLAAAKKQVLEAEKQIASGETALSLAPGLAQLQLELAQSKLDSAKAQYEDGLAQLEDGKAELEDGEAEYEKQKKDVEQQLADAEAEIADGEQKLAELEVPEWMILDRTSHVSASSYLSNVDKLEAITTVFPIFFFLVAALVALTTMTRMVEEERLQIGTLKALGYKRGQIMFKYLFYAWVATLVGGAAGLAFGFTVIPIVIWNAYGTMYTIPGFCCLFHASLAVLGVGAALLCTSAATLNACGQTLKEWAAQLLLPKAPKAGKRIFLERITPVWKRMKFTHKVTARNLFRYKKRFFMTVIGVAGCTALLVTGFGLKDSISDIVSKQFGKVFTYDFLVTLSKESALKDAEFQALMDAPEQVTSYLPVQQERISLDVDGQSYDVYLFVPEDEARLDNFIDLHERKSGAAVPLTDDGVVITEKFSDEAGLSPGDTLTLENGEGREGTFTVTGVAENYVENYVYMTPSVYEDAYGSALEYNSVLGILPDDAQDVDEAFSTSLLEVDGVAGLTQMSSMRSSLDDTIASINYVVYVIILCAGMLAFVVLYNLMNINITERTKEIATIKVLGFFEREVEAYVYRESNVLTVIGMLLGLVGGIFLHMFIMRTVEVDMVMFGRDIKPLSFVLSAVLTVVFSLLVNLGMKRKLRNISMVESMKAPE</sequence>
<keyword evidence="3 7" id="KW-0812">Transmembrane</keyword>
<feature type="domain" description="ABC3 transporter permease C-terminal" evidence="8">
    <location>
        <begin position="1109"/>
        <end position="1225"/>
    </location>
</feature>
<feature type="coiled-coil region" evidence="6">
    <location>
        <begin position="567"/>
        <end position="672"/>
    </location>
</feature>
<proteinExistence type="predicted"/>
<keyword evidence="6" id="KW-0175">Coiled coil</keyword>
<comment type="caution">
    <text evidence="10">The sequence shown here is derived from an EMBL/GenBank/DDBJ whole genome shotgun (WGS) entry which is preliminary data.</text>
</comment>
<feature type="transmembrane region" description="Helical" evidence="7">
    <location>
        <begin position="1200"/>
        <end position="1218"/>
    </location>
</feature>
<dbReference type="GO" id="GO:0005886">
    <property type="term" value="C:plasma membrane"/>
    <property type="evidence" value="ECO:0007669"/>
    <property type="project" value="UniProtKB-SubCell"/>
</dbReference>
<dbReference type="EMBL" id="LMUA01000011">
    <property type="protein sequence ID" value="KUE76242.1"/>
    <property type="molecule type" value="Genomic_DNA"/>
</dbReference>
<dbReference type="PANTHER" id="PTHR30287">
    <property type="entry name" value="MEMBRANE COMPONENT OF PREDICTED ABC SUPERFAMILY METABOLITE UPTAKE TRANSPORTER"/>
    <property type="match status" value="1"/>
</dbReference>
<feature type="transmembrane region" description="Helical" evidence="7">
    <location>
        <begin position="704"/>
        <end position="725"/>
    </location>
</feature>
<reference evidence="10 11" key="1">
    <citation type="submission" date="2015-10" db="EMBL/GenBank/DDBJ databases">
        <title>A novel member of the family Ruminococcaceae isolated from human faeces.</title>
        <authorList>
            <person name="Shkoporov A.N."/>
            <person name="Chaplin A.V."/>
            <person name="Motuzova O.V."/>
            <person name="Kafarskaia L.I."/>
            <person name="Efimov B.A."/>
        </authorList>
    </citation>
    <scope>NUCLEOTIDE SEQUENCE [LARGE SCALE GENOMIC DNA]</scope>
    <source>
        <strain evidence="10 11">668</strain>
    </source>
</reference>
<comment type="subcellular location">
    <subcellularLocation>
        <location evidence="1">Cell membrane</location>
        <topology evidence="1">Multi-pass membrane protein</topology>
    </subcellularLocation>
</comment>
<evidence type="ECO:0000256" key="3">
    <source>
        <dbReference type="ARBA" id="ARBA00022692"/>
    </source>
</evidence>
<name>A0A0W7TQW7_9FIRM</name>
<keyword evidence="4 7" id="KW-1133">Transmembrane helix</keyword>
<evidence type="ECO:0000313" key="11">
    <source>
        <dbReference type="Proteomes" id="UP000053433"/>
    </source>
</evidence>
<dbReference type="InterPro" id="IPR003838">
    <property type="entry name" value="ABC3_permease_C"/>
</dbReference>
<dbReference type="Gene3D" id="1.10.287.1490">
    <property type="match status" value="1"/>
</dbReference>